<feature type="domain" description="Ig-like" evidence="6">
    <location>
        <begin position="456"/>
        <end position="538"/>
    </location>
</feature>
<keyword evidence="5" id="KW-1133">Transmembrane helix</keyword>
<dbReference type="PANTHER" id="PTHR44337">
    <property type="entry name" value="CARCINOEMBRYONIC ANTIGEN-RELATED CELL ADHESION MOLECULE 8"/>
    <property type="match status" value="1"/>
</dbReference>
<evidence type="ECO:0000256" key="2">
    <source>
        <dbReference type="ARBA" id="ARBA00023157"/>
    </source>
</evidence>
<feature type="domain" description="Ig-like" evidence="6">
    <location>
        <begin position="42"/>
        <end position="128"/>
    </location>
</feature>
<feature type="domain" description="Ig-like" evidence="6">
    <location>
        <begin position="140"/>
        <end position="208"/>
    </location>
</feature>
<name>A0A671WCV2_SPAAU</name>
<dbReference type="SMART" id="SM00408">
    <property type="entry name" value="IGc2"/>
    <property type="match status" value="6"/>
</dbReference>
<dbReference type="PANTHER" id="PTHR44337:SF20">
    <property type="entry name" value="CARCINOEMBRYONIC ANTIGEN-RELATED CELL ADHESION MOLECULE 5-RELATED"/>
    <property type="match status" value="1"/>
</dbReference>
<feature type="domain" description="Ig-like" evidence="6">
    <location>
        <begin position="379"/>
        <end position="451"/>
    </location>
</feature>
<accession>A0A671WCV2</accession>
<evidence type="ECO:0000256" key="4">
    <source>
        <dbReference type="ARBA" id="ARBA00023319"/>
    </source>
</evidence>
<keyword evidence="8" id="KW-1185">Reference proteome</keyword>
<dbReference type="SUPFAM" id="SSF48726">
    <property type="entry name" value="Immunoglobulin"/>
    <property type="match status" value="6"/>
</dbReference>
<dbReference type="GeneTree" id="ENSGT01100000263479"/>
<evidence type="ECO:0000256" key="1">
    <source>
        <dbReference type="ARBA" id="ARBA00022729"/>
    </source>
</evidence>
<dbReference type="InParanoid" id="A0A671WCV2"/>
<protein>
    <recommendedName>
        <fullName evidence="6">Ig-like domain-containing protein</fullName>
    </recommendedName>
</protein>
<dbReference type="InterPro" id="IPR003599">
    <property type="entry name" value="Ig_sub"/>
</dbReference>
<dbReference type="InterPro" id="IPR003598">
    <property type="entry name" value="Ig_sub2"/>
</dbReference>
<dbReference type="SMART" id="SM00409">
    <property type="entry name" value="IG"/>
    <property type="match status" value="5"/>
</dbReference>
<sequence length="579" mass="62480">MCGTATSAISVLLLWKFYGSNWVKLVIRKSIFNRSNLKSSHPLSNVMVTPSSTDLVEFNSSISLKCSASGISLSFLWLNSSSEVIQSDRVQLTDGGATLTIVNVTRYDQGPYECHVFNPVNSDTKNVNLNVKVSKGYYLEGSNISLSCSAVSRPAAQFYWLLNGAYLNDTGPEFKLVNIQMSQSGNYSCQAFNNKTLRYETSQSSAVTVLVTVTEGLLYAFPPIISGAAAVTSSTNLPIEGNSVNLTCDAAAGSNFTRLWRKDDSDLILTDNMALYEENRVLAFKSLNKTDSGKYSCEITSHSLLYGPENQNLTLICSAQSESSASYTWTLNGTEIHNSSVFIKVFTELSDSGSYTCQAMNNITERTSSAINSGLMEFSSSVNLSCTASGSSLSFLWLDGSSEVTDTDRLQLTDENSTLTIVNVTRYDQERFRCRVSNPVSSGTSDPVTLSIIYGPENVTLTLSPSQESYVEGSSVTLSCSAVCSPSALFSWILNGRNLTDTGPELKLVNIQMSQSGNYSCQAFNNITLRYETSLVVSVLTIPGKTSGCSAGCIAGIVIACLLVCAAAAAGGYYIFIKR</sequence>
<evidence type="ECO:0000259" key="6">
    <source>
        <dbReference type="PROSITE" id="PS50835"/>
    </source>
</evidence>
<dbReference type="AlphaFoldDB" id="A0A671WCV2"/>
<dbReference type="Gene3D" id="2.60.40.10">
    <property type="entry name" value="Immunoglobulins"/>
    <property type="match status" value="6"/>
</dbReference>
<dbReference type="PROSITE" id="PS50835">
    <property type="entry name" value="IG_LIKE"/>
    <property type="match status" value="6"/>
</dbReference>
<dbReference type="InterPro" id="IPR052598">
    <property type="entry name" value="IgSF_CEA-related"/>
</dbReference>
<organism evidence="7 8">
    <name type="scientific">Sparus aurata</name>
    <name type="common">Gilthead sea bream</name>
    <dbReference type="NCBI Taxonomy" id="8175"/>
    <lineage>
        <taxon>Eukaryota</taxon>
        <taxon>Metazoa</taxon>
        <taxon>Chordata</taxon>
        <taxon>Craniata</taxon>
        <taxon>Vertebrata</taxon>
        <taxon>Euteleostomi</taxon>
        <taxon>Actinopterygii</taxon>
        <taxon>Neopterygii</taxon>
        <taxon>Teleostei</taxon>
        <taxon>Neoteleostei</taxon>
        <taxon>Acanthomorphata</taxon>
        <taxon>Eupercaria</taxon>
        <taxon>Spariformes</taxon>
        <taxon>Sparidae</taxon>
        <taxon>Sparus</taxon>
    </lineage>
</organism>
<keyword evidence="2" id="KW-1015">Disulfide bond</keyword>
<dbReference type="InterPro" id="IPR036179">
    <property type="entry name" value="Ig-like_dom_sf"/>
</dbReference>
<feature type="domain" description="Ig-like" evidence="6">
    <location>
        <begin position="222"/>
        <end position="314"/>
    </location>
</feature>
<keyword evidence="3" id="KW-0325">Glycoprotein</keyword>
<keyword evidence="5" id="KW-0472">Membrane</keyword>
<evidence type="ECO:0000313" key="8">
    <source>
        <dbReference type="Proteomes" id="UP000472265"/>
    </source>
</evidence>
<evidence type="ECO:0000313" key="7">
    <source>
        <dbReference type="Ensembl" id="ENSSAUP00010035807.1"/>
    </source>
</evidence>
<evidence type="ECO:0000256" key="5">
    <source>
        <dbReference type="SAM" id="Phobius"/>
    </source>
</evidence>
<dbReference type="OMA" id="SCEITSH"/>
<reference evidence="7" key="1">
    <citation type="submission" date="2021-04" db="EMBL/GenBank/DDBJ databases">
        <authorList>
            <consortium name="Wellcome Sanger Institute Data Sharing"/>
        </authorList>
    </citation>
    <scope>NUCLEOTIDE SEQUENCE [LARGE SCALE GENOMIC DNA]</scope>
</reference>
<keyword evidence="4" id="KW-0393">Immunoglobulin domain</keyword>
<dbReference type="InterPro" id="IPR013098">
    <property type="entry name" value="Ig_I-set"/>
</dbReference>
<keyword evidence="5" id="KW-0812">Transmembrane</keyword>
<dbReference type="InterPro" id="IPR007110">
    <property type="entry name" value="Ig-like_dom"/>
</dbReference>
<dbReference type="Pfam" id="PF07679">
    <property type="entry name" value="I-set"/>
    <property type="match status" value="2"/>
</dbReference>
<dbReference type="Pfam" id="PF13895">
    <property type="entry name" value="Ig_2"/>
    <property type="match status" value="2"/>
</dbReference>
<dbReference type="Ensembl" id="ENSSAUT00010037716.1">
    <property type="protein sequence ID" value="ENSSAUP00010035807.1"/>
    <property type="gene ID" value="ENSSAUG00010015152.1"/>
</dbReference>
<keyword evidence="1" id="KW-0732">Signal</keyword>
<proteinExistence type="predicted"/>
<reference evidence="7" key="2">
    <citation type="submission" date="2025-08" db="UniProtKB">
        <authorList>
            <consortium name="Ensembl"/>
        </authorList>
    </citation>
    <scope>IDENTIFICATION</scope>
</reference>
<feature type="domain" description="Ig-like" evidence="6">
    <location>
        <begin position="315"/>
        <end position="369"/>
    </location>
</feature>
<reference evidence="7" key="3">
    <citation type="submission" date="2025-09" db="UniProtKB">
        <authorList>
            <consortium name="Ensembl"/>
        </authorList>
    </citation>
    <scope>IDENTIFICATION</scope>
</reference>
<feature type="transmembrane region" description="Helical" evidence="5">
    <location>
        <begin position="554"/>
        <end position="576"/>
    </location>
</feature>
<dbReference type="Pfam" id="PF13927">
    <property type="entry name" value="Ig_3"/>
    <property type="match status" value="2"/>
</dbReference>
<evidence type="ECO:0000256" key="3">
    <source>
        <dbReference type="ARBA" id="ARBA00023180"/>
    </source>
</evidence>
<dbReference type="InterPro" id="IPR013783">
    <property type="entry name" value="Ig-like_fold"/>
</dbReference>
<dbReference type="Proteomes" id="UP000472265">
    <property type="component" value="Chromosome 17"/>
</dbReference>